<gene>
    <name evidence="6" type="ORF">JoomaDRAFT_1206</name>
</gene>
<evidence type="ECO:0000313" key="7">
    <source>
        <dbReference type="Proteomes" id="UP000004690"/>
    </source>
</evidence>
<name>I3C3N1_9FLAO</name>
<accession>I3C3N1</accession>
<dbReference type="PIRSF" id="PIRSF030066">
    <property type="entry name" value="UCP030066"/>
    <property type="match status" value="1"/>
</dbReference>
<comment type="subcellular location">
    <subcellularLocation>
        <location evidence="1">Membrane</location>
        <topology evidence="1">Multi-pass membrane protein</topology>
    </subcellularLocation>
</comment>
<dbReference type="AlphaFoldDB" id="I3C3N1"/>
<evidence type="ECO:0000256" key="4">
    <source>
        <dbReference type="ARBA" id="ARBA00023136"/>
    </source>
</evidence>
<keyword evidence="7" id="KW-1185">Reference proteome</keyword>
<reference evidence="6 7" key="1">
    <citation type="submission" date="2012-02" db="EMBL/GenBank/DDBJ databases">
        <title>Improved High-Quality Draft genome of Joostella marina DSM 19592.</title>
        <authorList>
            <consortium name="US DOE Joint Genome Institute (JGI-PGF)"/>
            <person name="Lucas S."/>
            <person name="Copeland A."/>
            <person name="Lapidus A."/>
            <person name="Bruce D."/>
            <person name="Goodwin L."/>
            <person name="Pitluck S."/>
            <person name="Peters L."/>
            <person name="Chertkov O."/>
            <person name="Ovchinnikova G."/>
            <person name="Kyrpides N."/>
            <person name="Mavromatis K."/>
            <person name="Detter J.C."/>
            <person name="Han C."/>
            <person name="Land M."/>
            <person name="Hauser L."/>
            <person name="Markowitz V."/>
            <person name="Cheng J.-F."/>
            <person name="Hugenholtz P."/>
            <person name="Woyke T."/>
            <person name="Wu D."/>
            <person name="Tindall B."/>
            <person name="Brambilla E."/>
            <person name="Klenk H.-P."/>
            <person name="Eisen J.A."/>
        </authorList>
    </citation>
    <scope>NUCLEOTIDE SEQUENCE [LARGE SCALE GENOMIC DNA]</scope>
    <source>
        <strain evidence="6 7">DSM 19592</strain>
    </source>
</reference>
<dbReference type="OrthoDB" id="7960583at2"/>
<organism evidence="6 7">
    <name type="scientific">Galbibacter orientalis DSM 19592</name>
    <dbReference type="NCBI Taxonomy" id="926559"/>
    <lineage>
        <taxon>Bacteria</taxon>
        <taxon>Pseudomonadati</taxon>
        <taxon>Bacteroidota</taxon>
        <taxon>Flavobacteriia</taxon>
        <taxon>Flavobacteriales</taxon>
        <taxon>Flavobacteriaceae</taxon>
        <taxon>Galbibacter</taxon>
    </lineage>
</organism>
<evidence type="ECO:0000256" key="3">
    <source>
        <dbReference type="ARBA" id="ARBA00022989"/>
    </source>
</evidence>
<dbReference type="Pfam" id="PF13564">
    <property type="entry name" value="DoxX_2"/>
    <property type="match status" value="1"/>
</dbReference>
<evidence type="ECO:0000256" key="1">
    <source>
        <dbReference type="ARBA" id="ARBA00004141"/>
    </source>
</evidence>
<dbReference type="HOGENOM" id="CLU_142057_1_1_10"/>
<evidence type="ECO:0008006" key="8">
    <source>
        <dbReference type="Google" id="ProtNLM"/>
    </source>
</evidence>
<evidence type="ECO:0000313" key="6">
    <source>
        <dbReference type="EMBL" id="EIJ38224.1"/>
    </source>
</evidence>
<dbReference type="RefSeq" id="WP_008611376.1">
    <property type="nucleotide sequence ID" value="NZ_JH651379.1"/>
</dbReference>
<proteinExistence type="predicted"/>
<evidence type="ECO:0000256" key="5">
    <source>
        <dbReference type="SAM" id="Phobius"/>
    </source>
</evidence>
<evidence type="ECO:0000256" key="2">
    <source>
        <dbReference type="ARBA" id="ARBA00022692"/>
    </source>
</evidence>
<keyword evidence="3 5" id="KW-1133">Transmembrane helix</keyword>
<keyword evidence="2 5" id="KW-0812">Transmembrane</keyword>
<feature type="transmembrane region" description="Helical" evidence="5">
    <location>
        <begin position="97"/>
        <end position="113"/>
    </location>
</feature>
<dbReference type="InterPro" id="IPR016944">
    <property type="entry name" value="UCP030066"/>
</dbReference>
<protein>
    <recommendedName>
        <fullName evidence="8">DoxX-like family</fullName>
    </recommendedName>
</protein>
<dbReference type="STRING" id="926559.JoomaDRAFT_1206"/>
<feature type="transmembrane region" description="Helical" evidence="5">
    <location>
        <begin position="47"/>
        <end position="65"/>
    </location>
</feature>
<dbReference type="GO" id="GO:0016020">
    <property type="term" value="C:membrane"/>
    <property type="evidence" value="ECO:0007669"/>
    <property type="project" value="UniProtKB-SubCell"/>
</dbReference>
<dbReference type="InterPro" id="IPR032808">
    <property type="entry name" value="DoxX"/>
</dbReference>
<feature type="transmembrane region" description="Helical" evidence="5">
    <location>
        <begin position="72"/>
        <end position="91"/>
    </location>
</feature>
<sequence>MKTKLILYWIVTGLLSLFLAFAVFNYLTKFEMVQEMLQSYNYPSYLIYVLIIGKVLGIIALLVPVKGVLKEWAYAGLFYNFILAFLVHYAANDGEGGGAVIALVLLIISYFLGKQVRPWIIRG</sequence>
<dbReference type="Proteomes" id="UP000004690">
    <property type="component" value="Unassembled WGS sequence"/>
</dbReference>
<dbReference type="EMBL" id="JH651379">
    <property type="protein sequence ID" value="EIJ38224.1"/>
    <property type="molecule type" value="Genomic_DNA"/>
</dbReference>
<keyword evidence="4 5" id="KW-0472">Membrane</keyword>
<feature type="transmembrane region" description="Helical" evidence="5">
    <location>
        <begin position="7"/>
        <end position="27"/>
    </location>
</feature>
<dbReference type="eggNOG" id="ENOG5031BQE">
    <property type="taxonomic scope" value="Bacteria"/>
</dbReference>